<evidence type="ECO:0000313" key="2">
    <source>
        <dbReference type="Proteomes" id="UP000494162"/>
    </source>
</evidence>
<proteinExistence type="predicted"/>
<gene>
    <name evidence="1" type="ORF">BPS26883_02916</name>
</gene>
<dbReference type="Proteomes" id="UP000494162">
    <property type="component" value="Unassembled WGS sequence"/>
</dbReference>
<sequence length="87" mass="9261">MSRRLDASPHDAALRAAIVAAANPLHFNNRPGSVARQCALGLFVAALSDHLALDFPESADALRALVFSPATPSNPADHTQQQPEHQQ</sequence>
<dbReference type="AlphaFoldDB" id="A0A6P2L597"/>
<dbReference type="RefSeq" id="WP_150331645.1">
    <property type="nucleotide sequence ID" value="NZ_CABVPP010000018.1"/>
</dbReference>
<protein>
    <submittedName>
        <fullName evidence="1">Uncharacterized protein</fullName>
    </submittedName>
</protein>
<evidence type="ECO:0000313" key="1">
    <source>
        <dbReference type="EMBL" id="VWB61945.1"/>
    </source>
</evidence>
<organism evidence="1 2">
    <name type="scientific">Burkholderia pseudomultivorans</name>
    <dbReference type="NCBI Taxonomy" id="1207504"/>
    <lineage>
        <taxon>Bacteria</taxon>
        <taxon>Pseudomonadati</taxon>
        <taxon>Pseudomonadota</taxon>
        <taxon>Betaproteobacteria</taxon>
        <taxon>Burkholderiales</taxon>
        <taxon>Burkholderiaceae</taxon>
        <taxon>Burkholderia</taxon>
        <taxon>Burkholderia cepacia complex</taxon>
    </lineage>
</organism>
<accession>A0A6P2L597</accession>
<name>A0A6P2L597_9BURK</name>
<dbReference type="EMBL" id="CABVPP010000018">
    <property type="protein sequence ID" value="VWB61945.1"/>
    <property type="molecule type" value="Genomic_DNA"/>
</dbReference>
<reference evidence="1 2" key="1">
    <citation type="submission" date="2019-09" db="EMBL/GenBank/DDBJ databases">
        <authorList>
            <person name="Depoorter E."/>
        </authorList>
    </citation>
    <scope>NUCLEOTIDE SEQUENCE [LARGE SCALE GENOMIC DNA]</scope>
    <source>
        <strain evidence="1">LMG 26883</strain>
    </source>
</reference>
<dbReference type="GeneID" id="93169943"/>